<dbReference type="InterPro" id="IPR050469">
    <property type="entry name" value="Diguanylate_Cyclase"/>
</dbReference>
<dbReference type="PROSITE" id="PS50887">
    <property type="entry name" value="GGDEF"/>
    <property type="match status" value="1"/>
</dbReference>
<dbReference type="EMBL" id="OCNJ01000009">
    <property type="protein sequence ID" value="SOD99776.1"/>
    <property type="molecule type" value="Genomic_DNA"/>
</dbReference>
<evidence type="ECO:0000256" key="1">
    <source>
        <dbReference type="ARBA" id="ARBA00012528"/>
    </source>
</evidence>
<dbReference type="CDD" id="cd01949">
    <property type="entry name" value="GGDEF"/>
    <property type="match status" value="1"/>
</dbReference>
<dbReference type="GO" id="GO:1902201">
    <property type="term" value="P:negative regulation of bacterial-type flagellum-dependent cell motility"/>
    <property type="evidence" value="ECO:0007669"/>
    <property type="project" value="TreeGrafter"/>
</dbReference>
<dbReference type="InterPro" id="IPR043128">
    <property type="entry name" value="Rev_trsase/Diguanyl_cyclase"/>
</dbReference>
<dbReference type="SUPFAM" id="SSF55073">
    <property type="entry name" value="Nucleotide cyclase"/>
    <property type="match status" value="1"/>
</dbReference>
<sequence>MTPSLCPILTIGAPPPAGHAVAAALAARPELHLHAAGSPAEAAAAAAGVQPGLVLAWGEDVAAVRRALASLHPAPLLLALDVPDAATAAAVIEAGATDALRVDATPAEAAARLDLLLGLAEARRARAVRDGSDPLTGAFDRRAFLGRLVEEVERARRYNHALSLLVVDVDGLKAINATHGIGTGDTVLRAVAAGCVDVLRETDLLGRLGDDEMGVLLPSTDGGGALALAERLRATLARRPLTDGAGGLAVTVCIGGAEAGDDSVEVLLGRAETALQAAQAQGPDHVMLAVGGG</sequence>
<evidence type="ECO:0000313" key="4">
    <source>
        <dbReference type="EMBL" id="SOD99776.1"/>
    </source>
</evidence>
<dbReference type="PANTHER" id="PTHR45138:SF9">
    <property type="entry name" value="DIGUANYLATE CYCLASE DGCM-RELATED"/>
    <property type="match status" value="1"/>
</dbReference>
<dbReference type="Proteomes" id="UP000219621">
    <property type="component" value="Unassembled WGS sequence"/>
</dbReference>
<dbReference type="SMART" id="SM00267">
    <property type="entry name" value="GGDEF"/>
    <property type="match status" value="1"/>
</dbReference>
<dbReference type="EC" id="2.7.7.65" evidence="1"/>
<accession>A0A286GX80</accession>
<reference evidence="5" key="1">
    <citation type="submission" date="2017-09" db="EMBL/GenBank/DDBJ databases">
        <authorList>
            <person name="Varghese N."/>
            <person name="Submissions S."/>
        </authorList>
    </citation>
    <scope>NUCLEOTIDE SEQUENCE [LARGE SCALE GENOMIC DNA]</scope>
    <source>
        <strain evidence="5">USBA 140</strain>
    </source>
</reference>
<organism evidence="4 5">
    <name type="scientific">Caenispirillum bisanense</name>
    <dbReference type="NCBI Taxonomy" id="414052"/>
    <lineage>
        <taxon>Bacteria</taxon>
        <taxon>Pseudomonadati</taxon>
        <taxon>Pseudomonadota</taxon>
        <taxon>Alphaproteobacteria</taxon>
        <taxon>Rhodospirillales</taxon>
        <taxon>Novispirillaceae</taxon>
        <taxon>Caenispirillum</taxon>
    </lineage>
</organism>
<dbReference type="OrthoDB" id="9813903at2"/>
<dbReference type="InterPro" id="IPR000160">
    <property type="entry name" value="GGDEF_dom"/>
</dbReference>
<evidence type="ECO:0000256" key="2">
    <source>
        <dbReference type="ARBA" id="ARBA00034247"/>
    </source>
</evidence>
<evidence type="ECO:0000313" key="5">
    <source>
        <dbReference type="Proteomes" id="UP000219621"/>
    </source>
</evidence>
<dbReference type="PANTHER" id="PTHR45138">
    <property type="entry name" value="REGULATORY COMPONENTS OF SENSORY TRANSDUCTION SYSTEM"/>
    <property type="match status" value="1"/>
</dbReference>
<dbReference type="GO" id="GO:0043709">
    <property type="term" value="P:cell adhesion involved in single-species biofilm formation"/>
    <property type="evidence" value="ECO:0007669"/>
    <property type="project" value="TreeGrafter"/>
</dbReference>
<proteinExistence type="predicted"/>
<dbReference type="Pfam" id="PF00990">
    <property type="entry name" value="GGDEF"/>
    <property type="match status" value="1"/>
</dbReference>
<dbReference type="RefSeq" id="WP_141415201.1">
    <property type="nucleotide sequence ID" value="NZ_OCNJ01000009.1"/>
</dbReference>
<keyword evidence="5" id="KW-1185">Reference proteome</keyword>
<dbReference type="GO" id="GO:0052621">
    <property type="term" value="F:diguanylate cyclase activity"/>
    <property type="evidence" value="ECO:0007669"/>
    <property type="project" value="UniProtKB-EC"/>
</dbReference>
<gene>
    <name evidence="4" type="ORF">SAMN05421508_109172</name>
</gene>
<dbReference type="Gene3D" id="3.30.70.270">
    <property type="match status" value="1"/>
</dbReference>
<dbReference type="NCBIfam" id="TIGR00254">
    <property type="entry name" value="GGDEF"/>
    <property type="match status" value="1"/>
</dbReference>
<feature type="domain" description="GGDEF" evidence="3">
    <location>
        <begin position="160"/>
        <end position="291"/>
    </location>
</feature>
<dbReference type="GO" id="GO:0005886">
    <property type="term" value="C:plasma membrane"/>
    <property type="evidence" value="ECO:0007669"/>
    <property type="project" value="TreeGrafter"/>
</dbReference>
<name>A0A286GX80_9PROT</name>
<dbReference type="AlphaFoldDB" id="A0A286GX80"/>
<protein>
    <recommendedName>
        <fullName evidence="1">diguanylate cyclase</fullName>
        <ecNumber evidence="1">2.7.7.65</ecNumber>
    </recommendedName>
</protein>
<dbReference type="InterPro" id="IPR029787">
    <property type="entry name" value="Nucleotide_cyclase"/>
</dbReference>
<evidence type="ECO:0000259" key="3">
    <source>
        <dbReference type="PROSITE" id="PS50887"/>
    </source>
</evidence>
<comment type="catalytic activity">
    <reaction evidence="2">
        <text>2 GTP = 3',3'-c-di-GMP + 2 diphosphate</text>
        <dbReference type="Rhea" id="RHEA:24898"/>
        <dbReference type="ChEBI" id="CHEBI:33019"/>
        <dbReference type="ChEBI" id="CHEBI:37565"/>
        <dbReference type="ChEBI" id="CHEBI:58805"/>
        <dbReference type="EC" id="2.7.7.65"/>
    </reaction>
</comment>